<comment type="caution">
    <text evidence="1">The sequence shown here is derived from an EMBL/GenBank/DDBJ whole genome shotgun (WGS) entry which is preliminary data.</text>
</comment>
<dbReference type="Pfam" id="PF04681">
    <property type="entry name" value="Bys1"/>
    <property type="match status" value="1"/>
</dbReference>
<sequence>MLFRGKFGWDVTIFPCSISFCGNVLVNPLDDIGSGLGGFGVYKVQPPRLSFSLFFLPSTQTSLNLKRLTLKTTSHLHQQPNSTQTNPNQPQMQLTTLLALATAAVSPALAATVPSTVGAAIVNNKCGFPVTLWSVGSTVSAPVALKASSGSYSEKFVKDPVTGGKALKITTTSDGLYTGAPELIFAYSLDGDNIWYDLSSVFGDALKGHKVRVEGKGTGSCGAIEWAQGTQPAGSQTKVCGSKGDVVLTLCA</sequence>
<reference evidence="1 2" key="1">
    <citation type="submission" date="2017-07" db="EMBL/GenBank/DDBJ databases">
        <title>Genome sequence of the Sordaria macrospora wild type strain R19027.</title>
        <authorList>
            <person name="Nowrousian M."/>
            <person name="Teichert I."/>
            <person name="Kueck U."/>
        </authorList>
    </citation>
    <scope>NUCLEOTIDE SEQUENCE [LARGE SCALE GENOMIC DNA]</scope>
    <source>
        <strain evidence="1 2">R19027</strain>
        <tissue evidence="1">Mycelium</tissue>
    </source>
</reference>
<evidence type="ECO:0000313" key="2">
    <source>
        <dbReference type="Proteomes" id="UP000433876"/>
    </source>
</evidence>
<dbReference type="Proteomes" id="UP000433876">
    <property type="component" value="Unassembled WGS sequence"/>
</dbReference>
<organism evidence="1 2">
    <name type="scientific">Sordaria macrospora</name>
    <dbReference type="NCBI Taxonomy" id="5147"/>
    <lineage>
        <taxon>Eukaryota</taxon>
        <taxon>Fungi</taxon>
        <taxon>Dikarya</taxon>
        <taxon>Ascomycota</taxon>
        <taxon>Pezizomycotina</taxon>
        <taxon>Sordariomycetes</taxon>
        <taxon>Sordariomycetidae</taxon>
        <taxon>Sordariales</taxon>
        <taxon>Sordariaceae</taxon>
        <taxon>Sordaria</taxon>
    </lineage>
</organism>
<evidence type="ECO:0008006" key="3">
    <source>
        <dbReference type="Google" id="ProtNLM"/>
    </source>
</evidence>
<proteinExistence type="predicted"/>
<gene>
    <name evidence="1" type="ORF">SMACR_05106</name>
</gene>
<name>A0A8S8ZUN4_SORMA</name>
<accession>A0A8S8ZUN4</accession>
<dbReference type="PANTHER" id="PTHR36195">
    <property type="entry name" value="DOMAIN PROTEIN, PUTATIVE (AFU_ORTHOLOGUE AFUA_5G01990)-RELATED-RELATED"/>
    <property type="match status" value="1"/>
</dbReference>
<dbReference type="AlphaFoldDB" id="A0A8S8ZUN4"/>
<dbReference type="InterPro" id="IPR006771">
    <property type="entry name" value="CetA-like"/>
</dbReference>
<dbReference type="VEuPathDB" id="FungiDB:SMAC_05106"/>
<dbReference type="EMBL" id="NMPR01000063">
    <property type="protein sequence ID" value="KAA8632025.1"/>
    <property type="molecule type" value="Genomic_DNA"/>
</dbReference>
<dbReference type="PANTHER" id="PTHR36195:SF4">
    <property type="entry name" value="DOMAIN PROTEIN, PUTATIVE (AFU_ORTHOLOGUE AFUA_5G01990)-RELATED"/>
    <property type="match status" value="1"/>
</dbReference>
<protein>
    <recommendedName>
        <fullName evidence="3">Bys1 family protein</fullName>
    </recommendedName>
</protein>
<evidence type="ECO:0000313" key="1">
    <source>
        <dbReference type="EMBL" id="KAA8632025.1"/>
    </source>
</evidence>